<comment type="subcellular location">
    <subcellularLocation>
        <location evidence="8">Cell membrane</location>
        <topology evidence="8">Multi-pass membrane protein</topology>
    </subcellularLocation>
</comment>
<evidence type="ECO:0000256" key="4">
    <source>
        <dbReference type="ARBA" id="ARBA00022692"/>
    </source>
</evidence>
<feature type="transmembrane region" description="Helical" evidence="8">
    <location>
        <begin position="148"/>
        <end position="165"/>
    </location>
</feature>
<sequence length="200" mass="23169">MFSLTVPNMAAKITRTIFRDREVDEDRFAIVKYGVEIFLVNVTKGITVYLLAIILGVFFESLLVHMAYLFVRRHSFGLHARTSVGCTFMSLIVFAVIPYVFQGVVLSNSLIIFSSAFILLNISLYSPSDTENMPLFNAQKRHKLRVKSIFNTMIVIIFVLLLPWTEVKICLLYGALIQTIMIHPWSYKLLRRRYNNYEKE</sequence>
<accession>A0A1S7FRQ8</accession>
<comment type="similarity">
    <text evidence="8">Belongs to the AgrB family.</text>
</comment>
<evidence type="ECO:0000256" key="6">
    <source>
        <dbReference type="ARBA" id="ARBA00022989"/>
    </source>
</evidence>
<evidence type="ECO:0000313" key="9">
    <source>
        <dbReference type="EMBL" id="AQY50131.1"/>
    </source>
</evidence>
<keyword evidence="5 8" id="KW-0378">Hydrolase</keyword>
<protein>
    <recommendedName>
        <fullName evidence="8">Putative AgrB-like protein</fullName>
        <ecNumber evidence="8">3.4.-.-</ecNumber>
    </recommendedName>
</protein>
<keyword evidence="1 8" id="KW-1003">Cell membrane</keyword>
<feature type="transmembrane region" description="Helical" evidence="8">
    <location>
        <begin position="83"/>
        <end position="101"/>
    </location>
</feature>
<feature type="transmembrane region" description="Helical" evidence="8">
    <location>
        <begin position="171"/>
        <end position="190"/>
    </location>
</feature>
<keyword evidence="2 8" id="KW-0673">Quorum sensing</keyword>
<dbReference type="HAMAP" id="MF_00784">
    <property type="entry name" value="AgrB"/>
    <property type="match status" value="1"/>
</dbReference>
<evidence type="ECO:0000256" key="3">
    <source>
        <dbReference type="ARBA" id="ARBA00022670"/>
    </source>
</evidence>
<feature type="transmembrane region" description="Helical" evidence="8">
    <location>
        <begin position="48"/>
        <end position="71"/>
    </location>
</feature>
<evidence type="ECO:0000256" key="2">
    <source>
        <dbReference type="ARBA" id="ARBA00022654"/>
    </source>
</evidence>
<feature type="transmembrane region" description="Helical" evidence="8">
    <location>
        <begin position="107"/>
        <end position="127"/>
    </location>
</feature>
<dbReference type="RefSeq" id="WP_051493009.1">
    <property type="nucleotide sequence ID" value="NZ_CP011102.1"/>
</dbReference>
<dbReference type="EMBL" id="CP011102">
    <property type="protein sequence ID" value="AQY50131.1"/>
    <property type="molecule type" value="Genomic_DNA"/>
</dbReference>
<dbReference type="Pfam" id="PF04647">
    <property type="entry name" value="AgrB"/>
    <property type="match status" value="1"/>
</dbReference>
<dbReference type="EC" id="3.4.-.-" evidence="8"/>
<dbReference type="GO" id="GO:0005886">
    <property type="term" value="C:plasma membrane"/>
    <property type="evidence" value="ECO:0007669"/>
    <property type="project" value="UniProtKB-SubCell"/>
</dbReference>
<comment type="function">
    <text evidence="8">May be involved in the proteolytic processing of a quorum sensing system signal molecule precursor.</text>
</comment>
<organism evidence="9 10">
    <name type="scientific">Listeria weihenstephanensis</name>
    <dbReference type="NCBI Taxonomy" id="1006155"/>
    <lineage>
        <taxon>Bacteria</taxon>
        <taxon>Bacillati</taxon>
        <taxon>Bacillota</taxon>
        <taxon>Bacilli</taxon>
        <taxon>Bacillales</taxon>
        <taxon>Listeriaceae</taxon>
        <taxon>Listeria</taxon>
    </lineage>
</organism>
<dbReference type="SMART" id="SM00793">
    <property type="entry name" value="AgrB"/>
    <property type="match status" value="1"/>
</dbReference>
<evidence type="ECO:0000256" key="1">
    <source>
        <dbReference type="ARBA" id="ARBA00022475"/>
    </source>
</evidence>
<evidence type="ECO:0000313" key="10">
    <source>
        <dbReference type="Proteomes" id="UP000223060"/>
    </source>
</evidence>
<evidence type="ECO:0000256" key="7">
    <source>
        <dbReference type="ARBA" id="ARBA00023136"/>
    </source>
</evidence>
<dbReference type="KEGG" id="lwi:UE46_03160"/>
<dbReference type="Proteomes" id="UP000223060">
    <property type="component" value="Chromosome"/>
</dbReference>
<keyword evidence="7 8" id="KW-0472">Membrane</keyword>
<dbReference type="GO" id="GO:0008233">
    <property type="term" value="F:peptidase activity"/>
    <property type="evidence" value="ECO:0007669"/>
    <property type="project" value="UniProtKB-UniRule"/>
</dbReference>
<dbReference type="AlphaFoldDB" id="A0A1S7FRQ8"/>
<reference evidence="10" key="1">
    <citation type="submission" date="2015-03" db="EMBL/GenBank/DDBJ databases">
        <authorList>
            <person name="Ferrari E."/>
            <person name="Walter M.C."/>
            <person name="Huptas C."/>
            <person name="Scherer S."/>
            <person name="Mueller-Herbst S."/>
        </authorList>
    </citation>
    <scope>NUCLEOTIDE SEQUENCE [LARGE SCALE GENOMIC DNA]</scope>
    <source>
        <strain evidence="10">LWP01</strain>
    </source>
</reference>
<evidence type="ECO:0000256" key="5">
    <source>
        <dbReference type="ARBA" id="ARBA00022801"/>
    </source>
</evidence>
<keyword evidence="3 8" id="KW-0645">Protease</keyword>
<proteinExistence type="inferred from homology"/>
<keyword evidence="4 8" id="KW-0812">Transmembrane</keyword>
<keyword evidence="10" id="KW-1185">Reference proteome</keyword>
<name>A0A1S7FRQ8_9LIST</name>
<dbReference type="GO" id="GO:0006508">
    <property type="term" value="P:proteolysis"/>
    <property type="evidence" value="ECO:0007669"/>
    <property type="project" value="UniProtKB-KW"/>
</dbReference>
<dbReference type="InterPro" id="IPR006741">
    <property type="entry name" value="AgrB"/>
</dbReference>
<evidence type="ECO:0000256" key="8">
    <source>
        <dbReference type="HAMAP-Rule" id="MF_00784"/>
    </source>
</evidence>
<dbReference type="GO" id="GO:0009372">
    <property type="term" value="P:quorum sensing"/>
    <property type="evidence" value="ECO:0007669"/>
    <property type="project" value="UniProtKB-UniRule"/>
</dbReference>
<keyword evidence="6 8" id="KW-1133">Transmembrane helix</keyword>
<gene>
    <name evidence="9" type="ORF">UE46_03160</name>
</gene>